<dbReference type="InterPro" id="IPR036465">
    <property type="entry name" value="vWFA_dom_sf"/>
</dbReference>
<dbReference type="Gene3D" id="3.40.50.410">
    <property type="entry name" value="von Willebrand factor, type A domain"/>
    <property type="match status" value="1"/>
</dbReference>
<reference evidence="7" key="1">
    <citation type="journal article" date="2020" name="mSystems">
        <title>Genome- and Community-Level Interaction Insights into Carbon Utilization and Element Cycling Functions of Hydrothermarchaeota in Hydrothermal Sediment.</title>
        <authorList>
            <person name="Zhou Z."/>
            <person name="Liu Y."/>
            <person name="Xu W."/>
            <person name="Pan J."/>
            <person name="Luo Z.H."/>
            <person name="Li M."/>
        </authorList>
    </citation>
    <scope>NUCLEOTIDE SEQUENCE [LARGE SCALE GENOMIC DNA]</scope>
    <source>
        <strain evidence="7">SpSt-914</strain>
    </source>
</reference>
<accession>A0A7V3PTW7</accession>
<dbReference type="InterPro" id="IPR050768">
    <property type="entry name" value="UPF0353/GerABKA_families"/>
</dbReference>
<gene>
    <name evidence="7" type="ORF">ENX16_05170</name>
</gene>
<comment type="caution">
    <text evidence="7">The sequence shown here is derived from an EMBL/GenBank/DDBJ whole genome shotgun (WGS) entry which is preliminary data.</text>
</comment>
<keyword evidence="3 5" id="KW-1133">Transmembrane helix</keyword>
<evidence type="ECO:0000256" key="5">
    <source>
        <dbReference type="SAM" id="Phobius"/>
    </source>
</evidence>
<protein>
    <submittedName>
        <fullName evidence="7">VWA domain-containing protein</fullName>
    </submittedName>
</protein>
<proteinExistence type="predicted"/>
<evidence type="ECO:0000313" key="7">
    <source>
        <dbReference type="EMBL" id="HGD13451.1"/>
    </source>
</evidence>
<keyword evidence="2 5" id="KW-0812">Transmembrane</keyword>
<evidence type="ECO:0000256" key="4">
    <source>
        <dbReference type="ARBA" id="ARBA00023136"/>
    </source>
</evidence>
<dbReference type="PANTHER" id="PTHR22550:SF5">
    <property type="entry name" value="LEUCINE ZIPPER PROTEIN 4"/>
    <property type="match status" value="1"/>
</dbReference>
<feature type="domain" description="VWFA" evidence="6">
    <location>
        <begin position="33"/>
        <end position="231"/>
    </location>
</feature>
<sequence>MGLFILGLLLLSVALARPRWGEKLQLYKGRGIAVVVALDASKSMLATDVKPDRLTRAKTELSALIDELEGNAVGIVSFAGDAYVLCPLTTDLEAAKLFLEIISPDLMPVPGTDFGKAIATATGLFNPSAGTKALVLVTDGEDLGRNTEQAVLAAKEAGVRIYPVAISTPEGAPIPEPGPGGMSYKKDKNGNVIISRMDERKLIMIAQLTGGRFYRLEGFSAERLRAELDRLEKEELGGGEFSHYVERYQGFLLAGLLALFLALFIPERKIIII</sequence>
<evidence type="ECO:0000256" key="3">
    <source>
        <dbReference type="ARBA" id="ARBA00022989"/>
    </source>
</evidence>
<name>A0A7V3PTW7_UNCW3</name>
<dbReference type="PANTHER" id="PTHR22550">
    <property type="entry name" value="SPORE GERMINATION PROTEIN"/>
    <property type="match status" value="1"/>
</dbReference>
<dbReference type="SMART" id="SM00327">
    <property type="entry name" value="VWA"/>
    <property type="match status" value="1"/>
</dbReference>
<keyword evidence="4 5" id="KW-0472">Membrane</keyword>
<evidence type="ECO:0000256" key="1">
    <source>
        <dbReference type="ARBA" id="ARBA00022475"/>
    </source>
</evidence>
<keyword evidence="1" id="KW-1003">Cell membrane</keyword>
<dbReference type="Pfam" id="PF13519">
    <property type="entry name" value="VWA_2"/>
    <property type="match status" value="1"/>
</dbReference>
<dbReference type="EMBL" id="DTMZ01000117">
    <property type="protein sequence ID" value="HGD13451.1"/>
    <property type="molecule type" value="Genomic_DNA"/>
</dbReference>
<dbReference type="SUPFAM" id="SSF53300">
    <property type="entry name" value="vWA-like"/>
    <property type="match status" value="1"/>
</dbReference>
<feature type="transmembrane region" description="Helical" evidence="5">
    <location>
        <begin position="248"/>
        <end position="265"/>
    </location>
</feature>
<dbReference type="InterPro" id="IPR002035">
    <property type="entry name" value="VWF_A"/>
</dbReference>
<organism evidence="7">
    <name type="scientific">candidate division WOR-3 bacterium</name>
    <dbReference type="NCBI Taxonomy" id="2052148"/>
    <lineage>
        <taxon>Bacteria</taxon>
        <taxon>Bacteria division WOR-3</taxon>
    </lineage>
</organism>
<evidence type="ECO:0000259" key="6">
    <source>
        <dbReference type="PROSITE" id="PS50234"/>
    </source>
</evidence>
<evidence type="ECO:0000256" key="2">
    <source>
        <dbReference type="ARBA" id="ARBA00022692"/>
    </source>
</evidence>
<dbReference type="PROSITE" id="PS50234">
    <property type="entry name" value="VWFA"/>
    <property type="match status" value="1"/>
</dbReference>
<dbReference type="AlphaFoldDB" id="A0A7V3PTW7"/>